<feature type="region of interest" description="Disordered" evidence="1">
    <location>
        <begin position="569"/>
        <end position="588"/>
    </location>
</feature>
<dbReference type="AlphaFoldDB" id="A0ABD4T857"/>
<organism evidence="2 3">
    <name type="scientific">Lyngbya confervoides BDU141951</name>
    <dbReference type="NCBI Taxonomy" id="1574623"/>
    <lineage>
        <taxon>Bacteria</taxon>
        <taxon>Bacillati</taxon>
        <taxon>Cyanobacteriota</taxon>
        <taxon>Cyanophyceae</taxon>
        <taxon>Oscillatoriophycideae</taxon>
        <taxon>Oscillatoriales</taxon>
        <taxon>Microcoleaceae</taxon>
        <taxon>Lyngbya</taxon>
    </lineage>
</organism>
<feature type="compositionally biased region" description="Basic residues" evidence="1">
    <location>
        <begin position="21"/>
        <end position="30"/>
    </location>
</feature>
<sequence>MQTKQAFDGSRQTRKPPEKKSSKRNARKPVQRIPTSPKGSPQPRDPIGQKLSELFANGWDWIFTPAPEGEAALDWRTMTDFPLTPVQMWELHQDPECVIGIRPKDQTRWLIIDIDRGSPHHPDQAPERLDQIRAALEDIGICRTQLNQSSHSGGLHLYCPLPEPVSSFWLSVAAKYALESIDIRLKSGECEIFPNPKRYARKGQGFSHYAAIRLPMQPESGFIPLDEDLTPLPWSLEQWLSQFETQSQQQDLPRLHRAIADAKTNWKVRKNRDPKSVANWEASIAREKAEGWTGPGQTNEKLKTFGCEARVFLGLEDLDAIAEHIYQSAIASPGFYEYSRHSHEIRRRSYEVAQWAMKYYWPYGSAPQRSVSYRGSTSEKVIDFTYHQKLKQGSQERIQEAIAQLRESQRLAPGISERASQLIQEAKVSRKTLYKPHNLELWHPKFDPSSSPESPSPPSPLKTAEPQTEQACLPDPPKAQETLPERSPEPLIEQGSLQPAYYEGFEERSTRDGATAALPPQGQGAAKVAYPFSESSVSTSVIRNWDELKASLSPKLQAKITQKQRQLSSQLLSDRISPPPDSVSVSPPDSLRVQEFVALSPREPTDSERQEFEEWYPLAQEFGLVSDYEWQFREYFVLSQGDWLPYNELSSDFSVSCLRRYLAFWERPRR</sequence>
<evidence type="ECO:0000256" key="1">
    <source>
        <dbReference type="SAM" id="MobiDB-lite"/>
    </source>
</evidence>
<gene>
    <name evidence="2" type="ORF">QQ91_0016680</name>
</gene>
<reference evidence="2 3" key="1">
    <citation type="journal article" date="2015" name="Genome Announc.">
        <title>Draft Genome Sequence of Filamentous Marine Cyanobacterium Lyngbya confervoides Strain BDU141951.</title>
        <authorList>
            <person name="Chandrababunaidu M.M."/>
            <person name="Sen D."/>
            <person name="Tripathy S."/>
        </authorList>
    </citation>
    <scope>NUCLEOTIDE SEQUENCE [LARGE SCALE GENOMIC DNA]</scope>
    <source>
        <strain evidence="2 3">BDU141951</strain>
    </source>
</reference>
<dbReference type="EMBL" id="JTHE03000097">
    <property type="protein sequence ID" value="MCM1984460.1"/>
    <property type="molecule type" value="Genomic_DNA"/>
</dbReference>
<keyword evidence="2" id="KW-0614">Plasmid</keyword>
<keyword evidence="3" id="KW-1185">Reference proteome</keyword>
<comment type="caution">
    <text evidence="2">The sequence shown here is derived from an EMBL/GenBank/DDBJ whole genome shotgun (WGS) entry which is preliminary data.</text>
</comment>
<evidence type="ECO:0008006" key="4">
    <source>
        <dbReference type="Google" id="ProtNLM"/>
    </source>
</evidence>
<proteinExistence type="predicted"/>
<dbReference type="RefSeq" id="WP_166283226.1">
    <property type="nucleotide sequence ID" value="NZ_JTHE03000097.1"/>
</dbReference>
<dbReference type="Proteomes" id="UP000031561">
    <property type="component" value="Unassembled WGS sequence"/>
</dbReference>
<feature type="region of interest" description="Disordered" evidence="1">
    <location>
        <begin position="1"/>
        <end position="48"/>
    </location>
</feature>
<evidence type="ECO:0000313" key="2">
    <source>
        <dbReference type="EMBL" id="MCM1984460.1"/>
    </source>
</evidence>
<accession>A0ABD4T857</accession>
<geneLocation type="plasmid" evidence="2">
    <name>unnamed21</name>
</geneLocation>
<evidence type="ECO:0000313" key="3">
    <source>
        <dbReference type="Proteomes" id="UP000031561"/>
    </source>
</evidence>
<feature type="region of interest" description="Disordered" evidence="1">
    <location>
        <begin position="443"/>
        <end position="496"/>
    </location>
</feature>
<protein>
    <recommendedName>
        <fullName evidence="4">DNA primase/polymerase bifunctional N-terminal domain-containing protein</fullName>
    </recommendedName>
</protein>
<name>A0ABD4T857_9CYAN</name>